<keyword evidence="4" id="KW-1003">Cell membrane</keyword>
<dbReference type="AlphaFoldDB" id="A0A7S8C8P3"/>
<evidence type="ECO:0000256" key="7">
    <source>
        <dbReference type="ARBA" id="ARBA00023136"/>
    </source>
</evidence>
<dbReference type="PANTHER" id="PTHR42929">
    <property type="entry name" value="INNER MEMBRANE ABC TRANSPORTER PERMEASE PROTEIN YDCU-RELATED-RELATED"/>
    <property type="match status" value="1"/>
</dbReference>
<keyword evidence="3 8" id="KW-0813">Transport</keyword>
<feature type="transmembrane region" description="Helical" evidence="8">
    <location>
        <begin position="91"/>
        <end position="111"/>
    </location>
</feature>
<keyword evidence="7 8" id="KW-0472">Membrane</keyword>
<dbReference type="Pfam" id="PF00528">
    <property type="entry name" value="BPD_transp_1"/>
    <property type="match status" value="1"/>
</dbReference>
<dbReference type="InterPro" id="IPR035906">
    <property type="entry name" value="MetI-like_sf"/>
</dbReference>
<dbReference type="KEGG" id="kmn:HW532_19580"/>
<dbReference type="InterPro" id="IPR000515">
    <property type="entry name" value="MetI-like"/>
</dbReference>
<dbReference type="GO" id="GO:0005886">
    <property type="term" value="C:plasma membrane"/>
    <property type="evidence" value="ECO:0007669"/>
    <property type="project" value="UniProtKB-SubCell"/>
</dbReference>
<evidence type="ECO:0000256" key="6">
    <source>
        <dbReference type="ARBA" id="ARBA00022989"/>
    </source>
</evidence>
<gene>
    <name evidence="10" type="ORF">HW532_19580</name>
</gene>
<feature type="transmembrane region" description="Helical" evidence="8">
    <location>
        <begin position="56"/>
        <end position="79"/>
    </location>
</feature>
<evidence type="ECO:0000256" key="3">
    <source>
        <dbReference type="ARBA" id="ARBA00022448"/>
    </source>
</evidence>
<feature type="transmembrane region" description="Helical" evidence="8">
    <location>
        <begin position="139"/>
        <end position="159"/>
    </location>
</feature>
<keyword evidence="11" id="KW-1185">Reference proteome</keyword>
<dbReference type="PANTHER" id="PTHR42929:SF5">
    <property type="entry name" value="ABC TRANSPORTER PERMEASE PROTEIN"/>
    <property type="match status" value="1"/>
</dbReference>
<dbReference type="SUPFAM" id="SSF161098">
    <property type="entry name" value="MetI-like"/>
    <property type="match status" value="1"/>
</dbReference>
<evidence type="ECO:0000256" key="2">
    <source>
        <dbReference type="ARBA" id="ARBA00007069"/>
    </source>
</evidence>
<evidence type="ECO:0000313" key="10">
    <source>
        <dbReference type="EMBL" id="QPC45429.1"/>
    </source>
</evidence>
<organism evidence="10 11">
    <name type="scientific">Kaustia mangrovi</name>
    <dbReference type="NCBI Taxonomy" id="2593653"/>
    <lineage>
        <taxon>Bacteria</taxon>
        <taxon>Pseudomonadati</taxon>
        <taxon>Pseudomonadota</taxon>
        <taxon>Alphaproteobacteria</taxon>
        <taxon>Hyphomicrobiales</taxon>
        <taxon>Parvibaculaceae</taxon>
        <taxon>Kaustia</taxon>
    </lineage>
</organism>
<dbReference type="RefSeq" id="WP_213164659.1">
    <property type="nucleotide sequence ID" value="NZ_CP058214.1"/>
</dbReference>
<evidence type="ECO:0000256" key="4">
    <source>
        <dbReference type="ARBA" id="ARBA00022475"/>
    </source>
</evidence>
<evidence type="ECO:0000259" key="9">
    <source>
        <dbReference type="PROSITE" id="PS50928"/>
    </source>
</evidence>
<keyword evidence="5 8" id="KW-0812">Transmembrane</keyword>
<dbReference type="Proteomes" id="UP000593594">
    <property type="component" value="Chromosome"/>
</dbReference>
<evidence type="ECO:0000256" key="5">
    <source>
        <dbReference type="ARBA" id="ARBA00022692"/>
    </source>
</evidence>
<evidence type="ECO:0000256" key="8">
    <source>
        <dbReference type="RuleBase" id="RU363032"/>
    </source>
</evidence>
<dbReference type="GO" id="GO:0055085">
    <property type="term" value="P:transmembrane transport"/>
    <property type="evidence" value="ECO:0007669"/>
    <property type="project" value="InterPro"/>
</dbReference>
<evidence type="ECO:0000256" key="1">
    <source>
        <dbReference type="ARBA" id="ARBA00004651"/>
    </source>
</evidence>
<keyword evidence="6 8" id="KW-1133">Transmembrane helix</keyword>
<dbReference type="EMBL" id="CP058214">
    <property type="protein sequence ID" value="QPC45429.1"/>
    <property type="molecule type" value="Genomic_DNA"/>
</dbReference>
<comment type="similarity">
    <text evidence="2">Belongs to the binding-protein-dependent transport system permease family. CysTW subfamily.</text>
</comment>
<dbReference type="Gene3D" id="1.10.3720.10">
    <property type="entry name" value="MetI-like"/>
    <property type="match status" value="1"/>
</dbReference>
<accession>A0A7S8C8P3</accession>
<sequence length="270" mass="30024">MEWCLFVAPLPLFLALVYALPLLGVVGWSLTDPEPGFGNYQKIFTDPAILGIFWRTLRLCLIVSLVSLALAYLIAYHWVFGPPLRQRLIEICVLIPFWISVLIRAFGWIIVLRNRGLVNGWLTDLGLISEPLSMVRNEFGVVIGMVHFMAPYAIFPLVATMRQIDPRVMSAARGLGAGPVRRFVEVFFPLSMPGVIGAFFIVFIFSLGFFITPAILGGGRVVMVAEYVFLQMSQTANWGLGAALSVVLLALVTVLIWVLLKITRVEKLVN</sequence>
<comment type="subcellular location">
    <subcellularLocation>
        <location evidence="1 8">Cell membrane</location>
        <topology evidence="1 8">Multi-pass membrane protein</topology>
    </subcellularLocation>
</comment>
<feature type="domain" description="ABC transmembrane type-1" evidence="9">
    <location>
        <begin position="53"/>
        <end position="259"/>
    </location>
</feature>
<proteinExistence type="inferred from homology"/>
<dbReference type="CDD" id="cd06261">
    <property type="entry name" value="TM_PBP2"/>
    <property type="match status" value="1"/>
</dbReference>
<feature type="transmembrane region" description="Helical" evidence="8">
    <location>
        <begin position="236"/>
        <end position="260"/>
    </location>
</feature>
<reference evidence="10 11" key="1">
    <citation type="submission" date="2020-06" db="EMBL/GenBank/DDBJ databases">
        <title>Genome sequence of 2 isolates from Red Sea Mangroves.</title>
        <authorList>
            <person name="Sefrji F."/>
            <person name="Michoud G."/>
            <person name="Merlino G."/>
            <person name="Daffonchio D."/>
        </authorList>
    </citation>
    <scope>NUCLEOTIDE SEQUENCE [LARGE SCALE GENOMIC DNA]</scope>
    <source>
        <strain evidence="10 11">R1DC25</strain>
    </source>
</reference>
<evidence type="ECO:0000313" key="11">
    <source>
        <dbReference type="Proteomes" id="UP000593594"/>
    </source>
</evidence>
<name>A0A7S8C8P3_9HYPH</name>
<protein>
    <submittedName>
        <fullName evidence="10">ABC transporter permease</fullName>
    </submittedName>
</protein>
<dbReference type="PROSITE" id="PS50928">
    <property type="entry name" value="ABC_TM1"/>
    <property type="match status" value="1"/>
</dbReference>
<feature type="transmembrane region" description="Helical" evidence="8">
    <location>
        <begin position="190"/>
        <end position="216"/>
    </location>
</feature>